<gene>
    <name evidence="1" type="ORF">XBI1_1150016</name>
</gene>
<dbReference type="AlphaFoldDB" id="A0A077QCR8"/>
<evidence type="ECO:0000313" key="1">
    <source>
        <dbReference type="EMBL" id="CDH30888.1"/>
    </source>
</evidence>
<proteinExistence type="predicted"/>
<accession>A0A077QCR8</accession>
<reference evidence="1" key="1">
    <citation type="submission" date="2013-07" db="EMBL/GenBank/DDBJ databases">
        <title>Sub-species coevolution in mutualistic symbiosis.</title>
        <authorList>
            <person name="Murfin K."/>
            <person name="Klassen J."/>
            <person name="Lee M."/>
            <person name="Forst S."/>
            <person name="Stock P."/>
            <person name="Goodrich-Blair H."/>
        </authorList>
    </citation>
    <scope>NUCLEOTIDE SEQUENCE [LARGE SCALE GENOMIC DNA]</scope>
    <source>
        <strain evidence="1">Intermedium</strain>
    </source>
</reference>
<protein>
    <submittedName>
        <fullName evidence="1">Uncharacterized protein</fullName>
    </submittedName>
</protein>
<comment type="caution">
    <text evidence="1">The sequence shown here is derived from an EMBL/GenBank/DDBJ whole genome shotgun (WGS) entry which is preliminary data.</text>
</comment>
<organism evidence="1">
    <name type="scientific">Xenorhabdus bovienii str. Intermedium</name>
    <dbReference type="NCBI Taxonomy" id="1379677"/>
    <lineage>
        <taxon>Bacteria</taxon>
        <taxon>Pseudomonadati</taxon>
        <taxon>Pseudomonadota</taxon>
        <taxon>Gammaproteobacteria</taxon>
        <taxon>Enterobacterales</taxon>
        <taxon>Morganellaceae</taxon>
        <taxon>Xenorhabdus</taxon>
    </lineage>
</organism>
<sequence>MKRRYHTNLTDLSLMFGQNNAFNFIKTDIFPADFSVMCIA</sequence>
<dbReference type="EMBL" id="CBTB010000019">
    <property type="protein sequence ID" value="CDH30888.1"/>
    <property type="molecule type" value="Genomic_DNA"/>
</dbReference>
<dbReference type="Proteomes" id="UP000028480">
    <property type="component" value="Unassembled WGS sequence"/>
</dbReference>
<name>A0A077QCR8_XENBV</name>
<dbReference type="HOGENOM" id="CLU_3298735_0_0_6"/>